<feature type="region of interest" description="Disordered" evidence="2">
    <location>
        <begin position="567"/>
        <end position="590"/>
    </location>
</feature>
<gene>
    <name evidence="3" type="ORF">ACJMK2_023679</name>
</gene>
<comment type="caution">
    <text evidence="3">The sequence shown here is derived from an EMBL/GenBank/DDBJ whole genome shotgun (WGS) entry which is preliminary data.</text>
</comment>
<evidence type="ECO:0000313" key="4">
    <source>
        <dbReference type="Proteomes" id="UP001634394"/>
    </source>
</evidence>
<dbReference type="PANTHER" id="PTHR35838:SF1">
    <property type="entry name" value="TRICHOHYALIN-LIKE"/>
    <property type="match status" value="1"/>
</dbReference>
<dbReference type="AlphaFoldDB" id="A0ABD3T516"/>
<evidence type="ECO:0000313" key="3">
    <source>
        <dbReference type="EMBL" id="KAL3831995.1"/>
    </source>
</evidence>
<feature type="coiled-coil region" evidence="1">
    <location>
        <begin position="469"/>
        <end position="496"/>
    </location>
</feature>
<sequence length="590" mass="69777">MSTDRHLNVPLKETKYVNTSAFLQLRLLTVDEKYRSFLLYQQIQAFEDKVYQCHDQFNVDIFYQMYVDLAKRTTIGPMKVRSMAKLRQCFKAETKRLRYKLRGMKVSATMEEEKISKYFTWFFQYFDYLRQLRDNFVDRIFNPLFRYFYDIGYDSPDRERTTDSALSSSSVSMSSFRSIDSRMSGISGLSTLLAEVQQDNVFWENSDEDLRKERRRAITKHALVMLSAQFKDIKKLYDTSEIEKLAQRLSCLKERIDYLLDNETIIDYKVLCQDSESSIFHLKIKDAPTQNLMRCVPDIIQKFQKAAWLCRKWLEYDDEKAKDLNERLQRLCSVEEQMQKRLSTLSRQIKDQDFKLEREASELQKLLQREERASKLDQSMQEVEIKKIDIQQQLNDLENERNELEKKLKEASDLNDRKTYRSLRPVFERNKFQRFALERQLKTLNFRQHLVQTDLDIELEEKLNVILHTNDVQDHCQELEETLENAKKEQKLIQAALIPITQDKQSLSSRLYMKENVPTATPTPFELAKFVGTNPLQPEYLPPKPIFNSKPLYVTSVPDEMMRRSDPGTPIKGLGPHTQGPAEFGLTAEW</sequence>
<feature type="coiled-coil region" evidence="1">
    <location>
        <begin position="321"/>
        <end position="421"/>
    </location>
</feature>
<dbReference type="EMBL" id="JBJQND010000019">
    <property type="protein sequence ID" value="KAL3831995.1"/>
    <property type="molecule type" value="Genomic_DNA"/>
</dbReference>
<keyword evidence="4" id="KW-1185">Reference proteome</keyword>
<dbReference type="Proteomes" id="UP001634394">
    <property type="component" value="Unassembled WGS sequence"/>
</dbReference>
<evidence type="ECO:0000256" key="2">
    <source>
        <dbReference type="SAM" id="MobiDB-lite"/>
    </source>
</evidence>
<organism evidence="3 4">
    <name type="scientific">Sinanodonta woodiana</name>
    <name type="common">Chinese pond mussel</name>
    <name type="synonym">Anodonta woodiana</name>
    <dbReference type="NCBI Taxonomy" id="1069815"/>
    <lineage>
        <taxon>Eukaryota</taxon>
        <taxon>Metazoa</taxon>
        <taxon>Spiralia</taxon>
        <taxon>Lophotrochozoa</taxon>
        <taxon>Mollusca</taxon>
        <taxon>Bivalvia</taxon>
        <taxon>Autobranchia</taxon>
        <taxon>Heteroconchia</taxon>
        <taxon>Palaeoheterodonta</taxon>
        <taxon>Unionida</taxon>
        <taxon>Unionoidea</taxon>
        <taxon>Unionidae</taxon>
        <taxon>Unioninae</taxon>
        <taxon>Sinanodonta</taxon>
    </lineage>
</organism>
<keyword evidence="1" id="KW-0175">Coiled coil</keyword>
<reference evidence="3 4" key="1">
    <citation type="submission" date="2024-11" db="EMBL/GenBank/DDBJ databases">
        <title>Chromosome-level genome assembly of the freshwater bivalve Anodonta woodiana.</title>
        <authorList>
            <person name="Chen X."/>
        </authorList>
    </citation>
    <scope>NUCLEOTIDE SEQUENCE [LARGE SCALE GENOMIC DNA]</scope>
    <source>
        <strain evidence="3">MN2024</strain>
        <tissue evidence="3">Gills</tissue>
    </source>
</reference>
<protein>
    <submittedName>
        <fullName evidence="3">Uncharacterized protein</fullName>
    </submittedName>
</protein>
<accession>A0ABD3T516</accession>
<name>A0ABD3T516_SINWO</name>
<dbReference type="PANTHER" id="PTHR35838">
    <property type="entry name" value="CHROMOSOME 21, WHOLE GENOME SHOTGUN SEQUENCE"/>
    <property type="match status" value="1"/>
</dbReference>
<proteinExistence type="predicted"/>
<evidence type="ECO:0000256" key="1">
    <source>
        <dbReference type="SAM" id="Coils"/>
    </source>
</evidence>